<sequence length="189" mass="20617">MVSYVADMTDGRRARGEARRRQLIEATLRVVERAGVAGLSHRAVAEEAGVSVASAGYHFAGMDELVATALAHATDELAREVSDLDPTISALARFLADGGELRGRLIVGYELYLLAVRNPGARPGTLEWLDFVADRLAPELEGAARYAFQATLEGICLHMLLRDEPYEAEAIEAMIKLAWPGRRDEAVLR</sequence>
<name>A0A179V7P2_9MYCO</name>
<dbReference type="Proteomes" id="UP000186919">
    <property type="component" value="Unassembled WGS sequence"/>
</dbReference>
<dbReference type="PROSITE" id="PS50977">
    <property type="entry name" value="HTH_TETR_2"/>
    <property type="match status" value="1"/>
</dbReference>
<dbReference type="EMBL" id="LQYE01000027">
    <property type="protein sequence ID" value="OAT67938.1"/>
    <property type="molecule type" value="Genomic_DNA"/>
</dbReference>
<dbReference type="GO" id="GO:0003700">
    <property type="term" value="F:DNA-binding transcription factor activity"/>
    <property type="evidence" value="ECO:0007669"/>
    <property type="project" value="TreeGrafter"/>
</dbReference>
<feature type="DNA-binding region" description="H-T-H motif" evidence="2">
    <location>
        <begin position="40"/>
        <end position="59"/>
    </location>
</feature>
<evidence type="ECO:0000259" key="3">
    <source>
        <dbReference type="PROSITE" id="PS50977"/>
    </source>
</evidence>
<accession>A0A179V7P2</accession>
<evidence type="ECO:0000256" key="2">
    <source>
        <dbReference type="PROSITE-ProRule" id="PRU00335"/>
    </source>
</evidence>
<dbReference type="SUPFAM" id="SSF46689">
    <property type="entry name" value="Homeodomain-like"/>
    <property type="match status" value="1"/>
</dbReference>
<dbReference type="InterPro" id="IPR009057">
    <property type="entry name" value="Homeodomain-like_sf"/>
</dbReference>
<gene>
    <name evidence="4" type="ORF">AWB85_08655</name>
</gene>
<organism evidence="4 5">
    <name type="scientific">Mycobacteroides immunogenum</name>
    <dbReference type="NCBI Taxonomy" id="83262"/>
    <lineage>
        <taxon>Bacteria</taxon>
        <taxon>Bacillati</taxon>
        <taxon>Actinomycetota</taxon>
        <taxon>Actinomycetes</taxon>
        <taxon>Mycobacteriales</taxon>
        <taxon>Mycobacteriaceae</taxon>
        <taxon>Mycobacteroides</taxon>
    </lineage>
</organism>
<dbReference type="PANTHER" id="PTHR30055">
    <property type="entry name" value="HTH-TYPE TRANSCRIPTIONAL REGULATOR RUTR"/>
    <property type="match status" value="1"/>
</dbReference>
<comment type="caution">
    <text evidence="4">The sequence shown here is derived from an EMBL/GenBank/DDBJ whole genome shotgun (WGS) entry which is preliminary data.</text>
</comment>
<proteinExistence type="predicted"/>
<feature type="domain" description="HTH tetR-type" evidence="3">
    <location>
        <begin position="17"/>
        <end position="77"/>
    </location>
</feature>
<keyword evidence="1 2" id="KW-0238">DNA-binding</keyword>
<evidence type="ECO:0000313" key="4">
    <source>
        <dbReference type="EMBL" id="OAT67938.1"/>
    </source>
</evidence>
<evidence type="ECO:0000256" key="1">
    <source>
        <dbReference type="ARBA" id="ARBA00023125"/>
    </source>
</evidence>
<dbReference type="Pfam" id="PF17940">
    <property type="entry name" value="TetR_C_31"/>
    <property type="match status" value="1"/>
</dbReference>
<reference evidence="4 5" key="1">
    <citation type="submission" date="2016-01" db="EMBL/GenBank/DDBJ databases">
        <title>Mycobacterium immunogenum strain CD11_6 genome sequencing and assembly.</title>
        <authorList>
            <person name="Kaur G."/>
            <person name="Nair G.R."/>
            <person name="Mayilraj S."/>
        </authorList>
    </citation>
    <scope>NUCLEOTIDE SEQUENCE [LARGE SCALE GENOMIC DNA]</scope>
    <source>
        <strain evidence="4 5">CD11-6</strain>
    </source>
</reference>
<protein>
    <recommendedName>
        <fullName evidence="3">HTH tetR-type domain-containing protein</fullName>
    </recommendedName>
</protein>
<dbReference type="PANTHER" id="PTHR30055:SF231">
    <property type="entry name" value="TRANSCRIPTIONAL REGULATORY PROTEIN (PROBABLY DEOR-FAMILY)-RELATED"/>
    <property type="match status" value="1"/>
</dbReference>
<dbReference type="Pfam" id="PF00440">
    <property type="entry name" value="TetR_N"/>
    <property type="match status" value="1"/>
</dbReference>
<dbReference type="InterPro" id="IPR050109">
    <property type="entry name" value="HTH-type_TetR-like_transc_reg"/>
</dbReference>
<dbReference type="InterPro" id="IPR001647">
    <property type="entry name" value="HTH_TetR"/>
</dbReference>
<dbReference type="Gene3D" id="1.10.357.10">
    <property type="entry name" value="Tetracycline Repressor, domain 2"/>
    <property type="match status" value="1"/>
</dbReference>
<dbReference type="InterPro" id="IPR041583">
    <property type="entry name" value="TetR_C_31"/>
</dbReference>
<dbReference type="AlphaFoldDB" id="A0A179V7P2"/>
<dbReference type="GO" id="GO:0000976">
    <property type="term" value="F:transcription cis-regulatory region binding"/>
    <property type="evidence" value="ECO:0007669"/>
    <property type="project" value="TreeGrafter"/>
</dbReference>
<evidence type="ECO:0000313" key="5">
    <source>
        <dbReference type="Proteomes" id="UP000186919"/>
    </source>
</evidence>